<protein>
    <submittedName>
        <fullName evidence="10">L,D-transpeptidase family protein</fullName>
    </submittedName>
</protein>
<comment type="caution">
    <text evidence="10">The sequence shown here is derived from an EMBL/GenBank/DDBJ whole genome shotgun (WGS) entry which is preliminary data.</text>
</comment>
<evidence type="ECO:0000256" key="4">
    <source>
        <dbReference type="ARBA" id="ARBA00022960"/>
    </source>
</evidence>
<dbReference type="Gene3D" id="1.10.101.10">
    <property type="entry name" value="PGBD-like superfamily/PGBD"/>
    <property type="match status" value="1"/>
</dbReference>
<keyword evidence="4 7" id="KW-0133">Cell shape</keyword>
<feature type="domain" description="L,D-TPase catalytic" evidence="9">
    <location>
        <begin position="264"/>
        <end position="446"/>
    </location>
</feature>
<dbReference type="SUPFAM" id="SSF141523">
    <property type="entry name" value="L,D-transpeptidase catalytic domain-like"/>
    <property type="match status" value="1"/>
</dbReference>
<dbReference type="InterPro" id="IPR002477">
    <property type="entry name" value="Peptidoglycan-bd-like"/>
</dbReference>
<evidence type="ECO:0000256" key="8">
    <source>
        <dbReference type="SAM" id="SignalP"/>
    </source>
</evidence>
<gene>
    <name evidence="10" type="ORF">V0U35_03855</name>
</gene>
<dbReference type="SUPFAM" id="SSF47090">
    <property type="entry name" value="PGBD-like"/>
    <property type="match status" value="1"/>
</dbReference>
<dbReference type="InterPro" id="IPR005490">
    <property type="entry name" value="LD_TPept_cat_dom"/>
</dbReference>
<accession>A0ABU7LWA2</accession>
<feature type="signal peptide" evidence="8">
    <location>
        <begin position="1"/>
        <end position="17"/>
    </location>
</feature>
<dbReference type="Pfam" id="PF03734">
    <property type="entry name" value="YkuD"/>
    <property type="match status" value="1"/>
</dbReference>
<feature type="chain" id="PRO_5046709157" evidence="8">
    <location>
        <begin position="18"/>
        <end position="517"/>
    </location>
</feature>
<dbReference type="PROSITE" id="PS52029">
    <property type="entry name" value="LD_TPASE"/>
    <property type="match status" value="1"/>
</dbReference>
<proteinExistence type="inferred from homology"/>
<dbReference type="Proteomes" id="UP001310692">
    <property type="component" value="Unassembled WGS sequence"/>
</dbReference>
<evidence type="ECO:0000256" key="5">
    <source>
        <dbReference type="ARBA" id="ARBA00022984"/>
    </source>
</evidence>
<feature type="active site" description="Proton donor/acceptor" evidence="7">
    <location>
        <position position="397"/>
    </location>
</feature>
<keyword evidence="8" id="KW-0732">Signal</keyword>
<evidence type="ECO:0000256" key="2">
    <source>
        <dbReference type="ARBA" id="ARBA00005992"/>
    </source>
</evidence>
<dbReference type="InterPro" id="IPR036365">
    <property type="entry name" value="PGBD-like_sf"/>
</dbReference>
<keyword evidence="6 7" id="KW-0961">Cell wall biogenesis/degradation</keyword>
<dbReference type="InterPro" id="IPR036366">
    <property type="entry name" value="PGBDSf"/>
</dbReference>
<dbReference type="PANTHER" id="PTHR41533:SF2">
    <property type="entry name" value="BLR7131 PROTEIN"/>
    <property type="match status" value="1"/>
</dbReference>
<name>A0ABU7LWA2_9PROT</name>
<dbReference type="Gene3D" id="2.40.440.10">
    <property type="entry name" value="L,D-transpeptidase catalytic domain-like"/>
    <property type="match status" value="1"/>
</dbReference>
<evidence type="ECO:0000256" key="1">
    <source>
        <dbReference type="ARBA" id="ARBA00004752"/>
    </source>
</evidence>
<dbReference type="InterPro" id="IPR052905">
    <property type="entry name" value="LD-transpeptidase_YkuD-like"/>
</dbReference>
<keyword evidence="11" id="KW-1185">Reference proteome</keyword>
<comment type="similarity">
    <text evidence="2">Belongs to the YkuD family.</text>
</comment>
<sequence>MALIFLCLTGGTTSGLAQTGTAEAPAWTGPQAGDALYQLTSAVADAGAHGLNPFDYALLDLIALDPRYSDPDADRLATDTYLSLARDLLQGRVAVDDPVRWPFAPRQRDLDAWLIEALETGTVADSLDALAPQMPDYRVLQTALLNLVHDGAGGTPVLIGPGEALEAGMSGERVDALRGRLETLGYLAPREFGEPADATHSAVVFDDAMTEAVQAVQRDAHLEADGIAGEDTIEWLDTPDAVRVAQLRVNLERLRWLPDDLGARHIRVNLPDFRLQVFEGGVAVRSHDVIVGRRSRASPVLTATLTHIIANPWWETPHSLAVRDELPLFRRDPGAVQRLGFQVIDRATGDVVDASGIDWAAVSASDFPYRLRQAPGPLNALGQVKLIFPNPHNTYLHDTPSRALFERPERAFSSGCVRVRDPVALAQWASEVGGGLDAAGVRAAIDSGRETRIDIATPVRVHFLYLTAFAGEGGRAVFVPDLYGRDAAVLAALDAANDRVIPAIVEPETSIGCPALP</sequence>
<dbReference type="CDD" id="cd16913">
    <property type="entry name" value="YkuD_like"/>
    <property type="match status" value="1"/>
</dbReference>
<evidence type="ECO:0000256" key="7">
    <source>
        <dbReference type="PROSITE-ProRule" id="PRU01373"/>
    </source>
</evidence>
<dbReference type="PANTHER" id="PTHR41533">
    <property type="entry name" value="L,D-TRANSPEPTIDASE HI_1667-RELATED"/>
    <property type="match status" value="1"/>
</dbReference>
<evidence type="ECO:0000313" key="11">
    <source>
        <dbReference type="Proteomes" id="UP001310692"/>
    </source>
</evidence>
<dbReference type="Pfam" id="PF20142">
    <property type="entry name" value="Scaffold"/>
    <property type="match status" value="1"/>
</dbReference>
<dbReference type="Pfam" id="PF01471">
    <property type="entry name" value="PG_binding_1"/>
    <property type="match status" value="1"/>
</dbReference>
<dbReference type="EMBL" id="JAZDRO010000001">
    <property type="protein sequence ID" value="MEE2565805.1"/>
    <property type="molecule type" value="Genomic_DNA"/>
</dbReference>
<dbReference type="InterPro" id="IPR038063">
    <property type="entry name" value="Transpep_catalytic_dom"/>
</dbReference>
<organism evidence="10 11">
    <name type="scientific">Hyphobacterium marinum</name>
    <dbReference type="NCBI Taxonomy" id="3116574"/>
    <lineage>
        <taxon>Bacteria</taxon>
        <taxon>Pseudomonadati</taxon>
        <taxon>Pseudomonadota</taxon>
        <taxon>Alphaproteobacteria</taxon>
        <taxon>Maricaulales</taxon>
        <taxon>Maricaulaceae</taxon>
        <taxon>Hyphobacterium</taxon>
    </lineage>
</organism>
<evidence type="ECO:0000256" key="3">
    <source>
        <dbReference type="ARBA" id="ARBA00022679"/>
    </source>
</evidence>
<dbReference type="InterPro" id="IPR045380">
    <property type="entry name" value="LD_TPept_scaffold_dom"/>
</dbReference>
<comment type="pathway">
    <text evidence="1 7">Cell wall biogenesis; peptidoglycan biosynthesis.</text>
</comment>
<reference evidence="10 11" key="1">
    <citation type="submission" date="2024-01" db="EMBL/GenBank/DDBJ databases">
        <title>Hyphobacterium bacterium isolated from marine sediment.</title>
        <authorList>
            <person name="Zhao S."/>
        </authorList>
    </citation>
    <scope>NUCLEOTIDE SEQUENCE [LARGE SCALE GENOMIC DNA]</scope>
    <source>
        <strain evidence="10 11">Y60-23</strain>
    </source>
</reference>
<evidence type="ECO:0000313" key="10">
    <source>
        <dbReference type="EMBL" id="MEE2565805.1"/>
    </source>
</evidence>
<evidence type="ECO:0000259" key="9">
    <source>
        <dbReference type="PROSITE" id="PS52029"/>
    </source>
</evidence>
<feature type="active site" description="Nucleophile" evidence="7">
    <location>
        <position position="416"/>
    </location>
</feature>
<evidence type="ECO:0000256" key="6">
    <source>
        <dbReference type="ARBA" id="ARBA00023316"/>
    </source>
</evidence>
<keyword evidence="3" id="KW-0808">Transferase</keyword>
<keyword evidence="5 7" id="KW-0573">Peptidoglycan synthesis</keyword>
<dbReference type="RefSeq" id="WP_330195337.1">
    <property type="nucleotide sequence ID" value="NZ_JAZDRO010000001.1"/>
</dbReference>